<name>A0A1H4JHD5_9MICO</name>
<organism evidence="3 4">
    <name type="scientific">Paramicrobacterium humi</name>
    <dbReference type="NCBI Taxonomy" id="640635"/>
    <lineage>
        <taxon>Bacteria</taxon>
        <taxon>Bacillati</taxon>
        <taxon>Actinomycetota</taxon>
        <taxon>Actinomycetes</taxon>
        <taxon>Micrococcales</taxon>
        <taxon>Microbacteriaceae</taxon>
        <taxon>Paramicrobacterium</taxon>
    </lineage>
</organism>
<dbReference type="Gene3D" id="3.10.450.40">
    <property type="match status" value="2"/>
</dbReference>
<protein>
    <submittedName>
        <fullName evidence="3">Uncharacterized membrane protein YkoI</fullName>
    </submittedName>
</protein>
<dbReference type="EMBL" id="FNRY01000001">
    <property type="protein sequence ID" value="SEB45779.1"/>
    <property type="molecule type" value="Genomic_DNA"/>
</dbReference>
<dbReference type="Pfam" id="PF03413">
    <property type="entry name" value="PepSY"/>
    <property type="match status" value="2"/>
</dbReference>
<feature type="compositionally biased region" description="Basic and acidic residues" evidence="1">
    <location>
        <begin position="35"/>
        <end position="48"/>
    </location>
</feature>
<feature type="domain" description="PepSY" evidence="2">
    <location>
        <begin position="59"/>
        <end position="115"/>
    </location>
</feature>
<feature type="compositionally biased region" description="Low complexity" evidence="1">
    <location>
        <begin position="22"/>
        <end position="34"/>
    </location>
</feature>
<evidence type="ECO:0000256" key="1">
    <source>
        <dbReference type="SAM" id="MobiDB-lite"/>
    </source>
</evidence>
<feature type="domain" description="PepSY" evidence="2">
    <location>
        <begin position="142"/>
        <end position="194"/>
    </location>
</feature>
<evidence type="ECO:0000259" key="2">
    <source>
        <dbReference type="Pfam" id="PF03413"/>
    </source>
</evidence>
<evidence type="ECO:0000313" key="3">
    <source>
        <dbReference type="EMBL" id="SEB45779.1"/>
    </source>
</evidence>
<gene>
    <name evidence="3" type="ORF">SAMN04489806_0713</name>
</gene>
<evidence type="ECO:0000313" key="4">
    <source>
        <dbReference type="Proteomes" id="UP000199183"/>
    </source>
</evidence>
<dbReference type="InterPro" id="IPR025711">
    <property type="entry name" value="PepSY"/>
</dbReference>
<accession>A0A1H4JHD5</accession>
<proteinExistence type="predicted"/>
<reference evidence="3 4" key="1">
    <citation type="submission" date="2016-10" db="EMBL/GenBank/DDBJ databases">
        <authorList>
            <person name="de Groot N.N."/>
        </authorList>
    </citation>
    <scope>NUCLEOTIDE SEQUENCE [LARGE SCALE GENOMIC DNA]</scope>
    <source>
        <strain evidence="3 4">DSM 21799</strain>
    </source>
</reference>
<dbReference type="AlphaFoldDB" id="A0A1H4JHD5"/>
<feature type="region of interest" description="Disordered" evidence="1">
    <location>
        <begin position="13"/>
        <end position="50"/>
    </location>
</feature>
<dbReference type="STRING" id="640635.SAMN04489806_0713"/>
<sequence>MAALTLALVLTGCGSAGGTDVPGASSQPTSSSKPSAEESSPHSDKGEDTDLATAEFSLSWEDALDQAKQKFDGDVSSIELGWESTQFVYTVKLLSDTEEYKTLIGADSGEVLNEETEAMDKDDVAEKSAEVIDISKIVPWTKARDAALDAVTGRIDEWKLEGTGKGPHYQFDIAPGAGHDIEVTIAAYTGEVVSQGD</sequence>
<keyword evidence="4" id="KW-1185">Reference proteome</keyword>
<dbReference type="Proteomes" id="UP000199183">
    <property type="component" value="Unassembled WGS sequence"/>
</dbReference>